<evidence type="ECO:0000256" key="2">
    <source>
        <dbReference type="SAM" id="MobiDB-lite"/>
    </source>
</evidence>
<evidence type="ECO:0000313" key="5">
    <source>
        <dbReference type="EMBL" id="ETJ38897.1"/>
    </source>
</evidence>
<dbReference type="InterPro" id="IPR019931">
    <property type="entry name" value="LPXTG_anchor"/>
</dbReference>
<evidence type="ECO:0000256" key="1">
    <source>
        <dbReference type="ARBA" id="ARBA00022525"/>
    </source>
</evidence>
<feature type="transmembrane region" description="Helical" evidence="3">
    <location>
        <begin position="398"/>
        <end position="419"/>
    </location>
</feature>
<feature type="compositionally biased region" description="Basic and acidic residues" evidence="2">
    <location>
        <begin position="334"/>
        <end position="371"/>
    </location>
</feature>
<keyword evidence="3" id="KW-1133">Transmembrane helix</keyword>
<evidence type="ECO:0000256" key="3">
    <source>
        <dbReference type="SAM" id="Phobius"/>
    </source>
</evidence>
<feature type="region of interest" description="Disordered" evidence="2">
    <location>
        <begin position="285"/>
        <end position="371"/>
    </location>
</feature>
<accession>W1Y8S0</accession>
<dbReference type="EMBL" id="AZMM01007090">
    <property type="protein sequence ID" value="ETJ38897.1"/>
    <property type="molecule type" value="Genomic_DNA"/>
</dbReference>
<keyword evidence="3" id="KW-0812">Transmembrane</keyword>
<dbReference type="Pfam" id="PF00746">
    <property type="entry name" value="Gram_pos_anchor"/>
    <property type="match status" value="1"/>
</dbReference>
<sequence length="429" mass="49019">IKLINNKDLLTNYVMRSFMLKEVFKMTRCRSPTYITIKQIKNERNQNMKNKRTLLKVITSTSVALLLSNLVMNSVVRAESNTSVSSYQTTIQKYIVNKNKLVKEIKINKGDKVQFLIKSKVLNNEPITSIKFSDDFENVFDIDKNVEVFIPKDETTVHDSLNFKEDFNNVTKQGVLKVNEDNESFEWIANNPNEFSGKTLYLVVKGTTKKDADYKKYISDKLTSISDVAKEQINSQELTSNSVDVIIKPDSNKNLVFIQNALAHQHISLDLLNDKKNKKATNINQIQQTSSKSKDIQNSNNKVSNSNNKITLNITSDEYEKEKKNSKQVQDSNKLVDKEQKNTQNTKDLKKENTKDSSKNNLDSKDKENIKKDNNIKKATDKPTKEKLLPNTGMTDNITYVMVGLIISLGSSILLLKVASKHYKNRKKC</sequence>
<dbReference type="AlphaFoldDB" id="W1Y8S0"/>
<dbReference type="NCBIfam" id="TIGR01167">
    <property type="entry name" value="LPXTG_anchor"/>
    <property type="match status" value="1"/>
</dbReference>
<organism evidence="5">
    <name type="scientific">human gut metagenome</name>
    <dbReference type="NCBI Taxonomy" id="408170"/>
    <lineage>
        <taxon>unclassified sequences</taxon>
        <taxon>metagenomes</taxon>
        <taxon>organismal metagenomes</taxon>
    </lineage>
</organism>
<feature type="compositionally biased region" description="Low complexity" evidence="2">
    <location>
        <begin position="298"/>
        <end position="309"/>
    </location>
</feature>
<keyword evidence="1" id="KW-0964">Secreted</keyword>
<name>W1Y8S0_9ZZZZ</name>
<feature type="non-terminal residue" evidence="5">
    <location>
        <position position="1"/>
    </location>
</feature>
<feature type="domain" description="Gram-positive cocci surface proteins LPxTG" evidence="4">
    <location>
        <begin position="382"/>
        <end position="417"/>
    </location>
</feature>
<reference evidence="5" key="1">
    <citation type="submission" date="2013-12" db="EMBL/GenBank/DDBJ databases">
        <title>A Varibaculum cambriense genome reconstructed from a premature infant gut community with otherwise low bacterial novelty that shifts toward anaerobic metabolism during the third week of life.</title>
        <authorList>
            <person name="Brown C.T."/>
            <person name="Sharon I."/>
            <person name="Thomas B.C."/>
            <person name="Castelle C.J."/>
            <person name="Morowitz M.J."/>
            <person name="Banfield J.F."/>
        </authorList>
    </citation>
    <scope>NUCLEOTIDE SEQUENCE</scope>
</reference>
<comment type="caution">
    <text evidence="5">The sequence shown here is derived from an EMBL/GenBank/DDBJ whole genome shotgun (WGS) entry which is preliminary data.</text>
</comment>
<proteinExistence type="predicted"/>
<keyword evidence="3" id="KW-0472">Membrane</keyword>
<gene>
    <name evidence="5" type="ORF">Q604_UNBC07090G0002</name>
</gene>
<evidence type="ECO:0000259" key="4">
    <source>
        <dbReference type="Pfam" id="PF00746"/>
    </source>
</evidence>
<protein>
    <recommendedName>
        <fullName evidence="4">Gram-positive cocci surface proteins LPxTG domain-containing protein</fullName>
    </recommendedName>
</protein>